<comment type="caution">
    <text evidence="3">The sequence shown here is derived from an EMBL/GenBank/DDBJ whole genome shotgun (WGS) entry which is preliminary data.</text>
</comment>
<dbReference type="RefSeq" id="WP_021708075.1">
    <property type="nucleotide sequence ID" value="NZ_BAOB01000292.1"/>
</dbReference>
<dbReference type="Pfam" id="PF13439">
    <property type="entry name" value="Glyco_transf_4"/>
    <property type="match status" value="1"/>
</dbReference>
<dbReference type="Proteomes" id="UP000016567">
    <property type="component" value="Unassembled WGS sequence"/>
</dbReference>
<protein>
    <recommendedName>
        <fullName evidence="5">Glycosyltransferase</fullName>
    </recommendedName>
</protein>
<evidence type="ECO:0000259" key="2">
    <source>
        <dbReference type="Pfam" id="PF13439"/>
    </source>
</evidence>
<evidence type="ECO:0000313" key="4">
    <source>
        <dbReference type="Proteomes" id="UP000016567"/>
    </source>
</evidence>
<evidence type="ECO:0000259" key="1">
    <source>
        <dbReference type="Pfam" id="PF00534"/>
    </source>
</evidence>
<name>U3AKL4_9VIBR</name>
<dbReference type="STRING" id="1219077.VAZ01S_008_00360"/>
<dbReference type="PANTHER" id="PTHR12526:SF630">
    <property type="entry name" value="GLYCOSYLTRANSFERASE"/>
    <property type="match status" value="1"/>
</dbReference>
<dbReference type="AlphaFoldDB" id="U3AKL4"/>
<evidence type="ECO:0008006" key="5">
    <source>
        <dbReference type="Google" id="ProtNLM"/>
    </source>
</evidence>
<gene>
    <name evidence="3" type="ORF">VAZ01S_008_00360</name>
</gene>
<sequence>MTAPKRILYVHYGDNWIRGSEIVLLNLLTNLDRERFEPIIWSNCQPLLSRCQSLRIHTHYSPFDLIGGWRSPRWNIGGWNTLFKKGSELINKHKIDLIHVNSGGPCQWMCLAARISRTPLLAHLHCHYTLRDRFSLGLHLTPKLICVSEDISKELLKDGYPTEHMHIVHNGVSLNLDASPIDIKSQLSIPSKSFTFLSVGSLIKRKGFDRLIQAMRMHNYHQNNPHLVIIGEGEEHIKLKQLAKNLKIQDRIHFVGAQDNVDNWMLGNADAFISGAYEEAFGLALGEAALAKLPIVAPHTGGIPELFEHNHSAVLYKNSGMAGLLNAMQLIIQDSNLRKTLSENAFRFANHHLTVEGHAKTIENIYTNMLQKIDTSSTPVFHCMRPISRWLQTN</sequence>
<dbReference type="EMBL" id="BATL01000008">
    <property type="protein sequence ID" value="GAD74295.1"/>
    <property type="molecule type" value="Genomic_DNA"/>
</dbReference>
<reference evidence="3 4" key="1">
    <citation type="submission" date="2013-09" db="EMBL/GenBank/DDBJ databases">
        <title>Whole genome shotgun sequence of Vibrio azureus NBRC 104587.</title>
        <authorList>
            <person name="Isaki S."/>
            <person name="Hosoyama A."/>
            <person name="Numata M."/>
            <person name="Hashimoto M."/>
            <person name="Hosoyama Y."/>
            <person name="Tsuchikane K."/>
            <person name="Noguchi M."/>
            <person name="Hirakata S."/>
            <person name="Ichikawa N."/>
            <person name="Ohji S."/>
            <person name="Yamazoe A."/>
            <person name="Fujita N."/>
        </authorList>
    </citation>
    <scope>NUCLEOTIDE SEQUENCE [LARGE SCALE GENOMIC DNA]</scope>
    <source>
        <strain evidence="3 4">NBRC 104587</strain>
    </source>
</reference>
<dbReference type="InterPro" id="IPR001296">
    <property type="entry name" value="Glyco_trans_1"/>
</dbReference>
<keyword evidence="4" id="KW-1185">Reference proteome</keyword>
<proteinExistence type="predicted"/>
<dbReference type="OrthoDB" id="9768937at2"/>
<feature type="domain" description="Glycosyl transferase family 1" evidence="1">
    <location>
        <begin position="183"/>
        <end position="346"/>
    </location>
</feature>
<dbReference type="GO" id="GO:0016757">
    <property type="term" value="F:glycosyltransferase activity"/>
    <property type="evidence" value="ECO:0007669"/>
    <property type="project" value="InterPro"/>
</dbReference>
<dbReference type="CDD" id="cd03811">
    <property type="entry name" value="GT4_GT28_WabH-like"/>
    <property type="match status" value="1"/>
</dbReference>
<dbReference type="eggNOG" id="COG0438">
    <property type="taxonomic scope" value="Bacteria"/>
</dbReference>
<accession>U3AKL4</accession>
<dbReference type="Gene3D" id="3.40.50.2000">
    <property type="entry name" value="Glycogen Phosphorylase B"/>
    <property type="match status" value="2"/>
</dbReference>
<organism evidence="3 4">
    <name type="scientific">Vibrio azureus NBRC 104587</name>
    <dbReference type="NCBI Taxonomy" id="1219077"/>
    <lineage>
        <taxon>Bacteria</taxon>
        <taxon>Pseudomonadati</taxon>
        <taxon>Pseudomonadota</taxon>
        <taxon>Gammaproteobacteria</taxon>
        <taxon>Vibrionales</taxon>
        <taxon>Vibrionaceae</taxon>
        <taxon>Vibrio</taxon>
    </lineage>
</organism>
<dbReference type="GO" id="GO:1901135">
    <property type="term" value="P:carbohydrate derivative metabolic process"/>
    <property type="evidence" value="ECO:0007669"/>
    <property type="project" value="UniProtKB-ARBA"/>
</dbReference>
<dbReference type="InterPro" id="IPR028098">
    <property type="entry name" value="Glyco_trans_4-like_N"/>
</dbReference>
<evidence type="ECO:0000313" key="3">
    <source>
        <dbReference type="EMBL" id="GAD74295.1"/>
    </source>
</evidence>
<dbReference type="SUPFAM" id="SSF53756">
    <property type="entry name" value="UDP-Glycosyltransferase/glycogen phosphorylase"/>
    <property type="match status" value="1"/>
</dbReference>
<dbReference type="Pfam" id="PF00534">
    <property type="entry name" value="Glycos_transf_1"/>
    <property type="match status" value="1"/>
</dbReference>
<feature type="domain" description="Glycosyltransferase subfamily 4-like N-terminal" evidence="2">
    <location>
        <begin position="18"/>
        <end position="175"/>
    </location>
</feature>
<dbReference type="PANTHER" id="PTHR12526">
    <property type="entry name" value="GLYCOSYLTRANSFERASE"/>
    <property type="match status" value="1"/>
</dbReference>